<dbReference type="SMART" id="SM00382">
    <property type="entry name" value="AAA"/>
    <property type="match status" value="1"/>
</dbReference>
<keyword evidence="1" id="KW-0547">Nucleotide-binding</keyword>
<dbReference type="CDD" id="cd00009">
    <property type="entry name" value="AAA"/>
    <property type="match status" value="1"/>
</dbReference>
<organism evidence="5 6">
    <name type="scientific">Gemmatimonas groenlandica</name>
    <dbReference type="NCBI Taxonomy" id="2732249"/>
    <lineage>
        <taxon>Bacteria</taxon>
        <taxon>Pseudomonadati</taxon>
        <taxon>Gemmatimonadota</taxon>
        <taxon>Gemmatimonadia</taxon>
        <taxon>Gemmatimonadales</taxon>
        <taxon>Gemmatimonadaceae</taxon>
        <taxon>Gemmatimonas</taxon>
    </lineage>
</organism>
<dbReference type="InterPro" id="IPR027417">
    <property type="entry name" value="P-loop_NTPase"/>
</dbReference>
<dbReference type="Gene3D" id="1.10.8.80">
    <property type="entry name" value="Magnesium chelatase subunit I, C-Terminal domain"/>
    <property type="match status" value="1"/>
</dbReference>
<dbReference type="InterPro" id="IPR011703">
    <property type="entry name" value="ATPase_AAA-3"/>
</dbReference>
<name>A0A6M4IZK4_9BACT</name>
<dbReference type="GO" id="GO:0016887">
    <property type="term" value="F:ATP hydrolysis activity"/>
    <property type="evidence" value="ECO:0007669"/>
    <property type="project" value="InterPro"/>
</dbReference>
<dbReference type="PANTHER" id="PTHR42759:SF1">
    <property type="entry name" value="MAGNESIUM-CHELATASE SUBUNIT CHLD"/>
    <property type="match status" value="1"/>
</dbReference>
<feature type="domain" description="AAA+ ATPase" evidence="4">
    <location>
        <begin position="39"/>
        <end position="191"/>
    </location>
</feature>
<keyword evidence="6" id="KW-1185">Reference proteome</keyword>
<dbReference type="InterPro" id="IPR003593">
    <property type="entry name" value="AAA+_ATPase"/>
</dbReference>
<dbReference type="Pfam" id="PF17863">
    <property type="entry name" value="AAA_lid_2"/>
    <property type="match status" value="1"/>
</dbReference>
<dbReference type="SUPFAM" id="SSF52540">
    <property type="entry name" value="P-loop containing nucleoside triphosphate hydrolases"/>
    <property type="match status" value="1"/>
</dbReference>
<protein>
    <submittedName>
        <fullName evidence="5">MoxR family ATPase</fullName>
    </submittedName>
</protein>
<dbReference type="GO" id="GO:0005524">
    <property type="term" value="F:ATP binding"/>
    <property type="evidence" value="ECO:0007669"/>
    <property type="project" value="UniProtKB-KW"/>
</dbReference>
<reference evidence="5 6" key="1">
    <citation type="submission" date="2020-05" db="EMBL/GenBank/DDBJ databases">
        <title>Complete genome sequence of Gemmatimonas greenlandica TET16.</title>
        <authorList>
            <person name="Zeng Y."/>
        </authorList>
    </citation>
    <scope>NUCLEOTIDE SEQUENCE [LARGE SCALE GENOMIC DNA]</scope>
    <source>
        <strain evidence="5 6">TET16</strain>
    </source>
</reference>
<dbReference type="PIRSF" id="PIRSF002849">
    <property type="entry name" value="AAA_ATPase_chaperone_MoxR_prd"/>
    <property type="match status" value="1"/>
</dbReference>
<dbReference type="Proteomes" id="UP000500938">
    <property type="component" value="Chromosome"/>
</dbReference>
<dbReference type="InterPro" id="IPR041628">
    <property type="entry name" value="ChlI/MoxR_AAA_lid"/>
</dbReference>
<sequence>MHLTIDQGAEILRRLRTAIAARIVGQDAAIDDALITFLARGHLLIEGVPGTAKTLLVRTLASALGLRFTRVQFTPDLMPSDLTGIAIVRDVARGFEFQPGPVFTDLLLGDEINRAPAKTQSALLEAMSERQVSADGVTRPLDTLFTVFATQNPVEHEGTYPLPEAQLDRFLLKTLMGYPALDAELAMLASHEAGFNPESTTEPLSEPMLGDGEAVALRALADSVRVAPEVQAYITSITRATREEPSLSLGASPRATVALMRAARAAAVLEGRGFVTPDDVKDRVFAVLRHRVTLSPELEVEGRTADDALSAILLRVVAPK</sequence>
<accession>A0A6M4IZK4</accession>
<keyword evidence="2" id="KW-0067">ATP-binding</keyword>
<dbReference type="FunFam" id="3.40.50.300:FF:000640">
    <property type="entry name" value="MoxR family ATPase"/>
    <property type="match status" value="1"/>
</dbReference>
<proteinExistence type="inferred from homology"/>
<comment type="similarity">
    <text evidence="3">Belongs to the MoxR family.</text>
</comment>
<dbReference type="EMBL" id="CP053085">
    <property type="protein sequence ID" value="QJR38332.1"/>
    <property type="molecule type" value="Genomic_DNA"/>
</dbReference>
<gene>
    <name evidence="5" type="ORF">HKW67_20360</name>
</gene>
<evidence type="ECO:0000256" key="2">
    <source>
        <dbReference type="ARBA" id="ARBA00022840"/>
    </source>
</evidence>
<dbReference type="AlphaFoldDB" id="A0A6M4IZK4"/>
<evidence type="ECO:0000256" key="1">
    <source>
        <dbReference type="ARBA" id="ARBA00022741"/>
    </source>
</evidence>
<dbReference type="Pfam" id="PF07726">
    <property type="entry name" value="AAA_3"/>
    <property type="match status" value="1"/>
</dbReference>
<dbReference type="PANTHER" id="PTHR42759">
    <property type="entry name" value="MOXR FAMILY PROTEIN"/>
    <property type="match status" value="1"/>
</dbReference>
<evidence type="ECO:0000256" key="3">
    <source>
        <dbReference type="ARBA" id="ARBA00061607"/>
    </source>
</evidence>
<evidence type="ECO:0000313" key="5">
    <source>
        <dbReference type="EMBL" id="QJR38332.1"/>
    </source>
</evidence>
<dbReference type="KEGG" id="ggr:HKW67_20360"/>
<dbReference type="InterPro" id="IPR050764">
    <property type="entry name" value="CbbQ/NirQ/NorQ/GpvN"/>
</dbReference>
<dbReference type="Gene3D" id="3.40.50.300">
    <property type="entry name" value="P-loop containing nucleotide triphosphate hydrolases"/>
    <property type="match status" value="1"/>
</dbReference>
<evidence type="ECO:0000259" key="4">
    <source>
        <dbReference type="SMART" id="SM00382"/>
    </source>
</evidence>
<evidence type="ECO:0000313" key="6">
    <source>
        <dbReference type="Proteomes" id="UP000500938"/>
    </source>
</evidence>